<feature type="signal peptide" evidence="5">
    <location>
        <begin position="1"/>
        <end position="29"/>
    </location>
</feature>
<feature type="region of interest" description="Disordered" evidence="4">
    <location>
        <begin position="556"/>
        <end position="579"/>
    </location>
</feature>
<dbReference type="Gene3D" id="2.60.220.10">
    <property type="entry name" value="Polysaccharide lyase family 8-like, C-terminal"/>
    <property type="match status" value="1"/>
</dbReference>
<evidence type="ECO:0000259" key="7">
    <source>
        <dbReference type="Pfam" id="PF02884"/>
    </source>
</evidence>
<evidence type="ECO:0000256" key="1">
    <source>
        <dbReference type="ARBA" id="ARBA00006699"/>
    </source>
</evidence>
<dbReference type="Pfam" id="PF08124">
    <property type="entry name" value="Lyase_8_N"/>
    <property type="match status" value="1"/>
</dbReference>
<keyword evidence="3 9" id="KW-0456">Lyase</keyword>
<evidence type="ECO:0000256" key="2">
    <source>
        <dbReference type="ARBA" id="ARBA00022729"/>
    </source>
</evidence>
<dbReference type="GO" id="GO:0016829">
    <property type="term" value="F:lyase activity"/>
    <property type="evidence" value="ECO:0007669"/>
    <property type="project" value="UniProtKB-KW"/>
</dbReference>
<dbReference type="InterPro" id="IPR006311">
    <property type="entry name" value="TAT_signal"/>
</dbReference>
<dbReference type="Proteomes" id="UP001376459">
    <property type="component" value="Unassembled WGS sequence"/>
</dbReference>
<sequence length="776" mass="84701">MTSQRTGLTRPTRRAVLLAAALLSTAAPAARTASADAYDTLRLRWLDIALGSGYDPAAEPYASRLAETGTLARGFRATMAPTPTSLWPGHPYDPPAGITQSYSRLWTMTQAYVQQGTGSTADPALLADVLRGLDHLSATVYNPSTTRYGNWWEWQIGSPRLLTDITAALYDHLTEARIAPACAAVDHFIPDAMLTDYSGTSTGANRVDLCRSVALRGILGRAPAKIALARDALSPVFPYVTKGDGLYVDGSFVQHTWVAYSGTYGQVLLDGLGRLFALLAGSEWQVTDPHRQIVLDSVEHAYAPLIHDGLMMDSVNGRAISRGYLKSDDRHVMRSDHFHGQGIIAAIALLAGGASAAERERWYGRIKGWIERDRVTPILTAGQFGVADLARLHTVAESPAAAAPDPVGHHLFAAMDRAVHRRPGFVANIAMASDRIAHYECGNGENPRGWHTGAGMLSWWAPGLGDQYTDWYWPTVDWYRLPGTTVSTKRLPDKAGGEWGEPRPDVRWVGGTTDGEYAAIGQHLKGLGSTLEARKSWFCAADAVICLGAWHHLRRRGPRRDRRRQPQPGEGGTQTFVRGSGWAHLEGHGGWAVPYGELRTLREDRTGAWADINTTSTTERRTRRRQTLWLDHGTDPTDASYVYVLMPGASRHQVAARAALGTRWLSVLANDSACQAVRIRSLGLTAANFWQPGTVGPLTATACASVLVRHRGRTATLCVSEPPRSGEPLEITWDHPVRRVLRKDDSVEILSTGRRLRVRVTPGMVCATHRCEVALA</sequence>
<evidence type="ECO:0000313" key="10">
    <source>
        <dbReference type="Proteomes" id="UP001376459"/>
    </source>
</evidence>
<comment type="caution">
    <text evidence="9">The sequence shown here is derived from an EMBL/GenBank/DDBJ whole genome shotgun (WGS) entry which is preliminary data.</text>
</comment>
<dbReference type="InterPro" id="IPR004103">
    <property type="entry name" value="Lyase_8_C"/>
</dbReference>
<dbReference type="InterPro" id="IPR003159">
    <property type="entry name" value="Lyase_8_central_dom"/>
</dbReference>
<dbReference type="InterPro" id="IPR008929">
    <property type="entry name" value="Chondroitin_lyas"/>
</dbReference>
<evidence type="ECO:0000259" key="6">
    <source>
        <dbReference type="Pfam" id="PF02278"/>
    </source>
</evidence>
<accession>A0ABU8USD2</accession>
<dbReference type="Pfam" id="PF02884">
    <property type="entry name" value="Lyase_8_C"/>
    <property type="match status" value="1"/>
</dbReference>
<dbReference type="EMBL" id="JBBKAK010000001">
    <property type="protein sequence ID" value="MEJ8671276.1"/>
    <property type="molecule type" value="Genomic_DNA"/>
</dbReference>
<dbReference type="PANTHER" id="PTHR38481:SF1">
    <property type="entry name" value="HYALURONATE LYASE"/>
    <property type="match status" value="1"/>
</dbReference>
<feature type="domain" description="Polysaccharide lyase family 8 central" evidence="6">
    <location>
        <begin position="409"/>
        <end position="650"/>
    </location>
</feature>
<dbReference type="InterPro" id="IPR012970">
    <property type="entry name" value="Lyase_8_alpha_N"/>
</dbReference>
<feature type="domain" description="Polysaccharide lyase 8 N-terminal alpha-helical" evidence="8">
    <location>
        <begin position="45"/>
        <end position="367"/>
    </location>
</feature>
<comment type="similarity">
    <text evidence="1">Belongs to the polysaccharide lyase 8 family.</text>
</comment>
<feature type="chain" id="PRO_5045333984" evidence="5">
    <location>
        <begin position="30"/>
        <end position="776"/>
    </location>
</feature>
<keyword evidence="2 5" id="KW-0732">Signal</keyword>
<evidence type="ECO:0000256" key="4">
    <source>
        <dbReference type="SAM" id="MobiDB-lite"/>
    </source>
</evidence>
<gene>
    <name evidence="9" type="ORF">WKI71_31505</name>
</gene>
<dbReference type="Pfam" id="PF02278">
    <property type="entry name" value="Lyase_8"/>
    <property type="match status" value="1"/>
</dbReference>
<dbReference type="InterPro" id="IPR038970">
    <property type="entry name" value="Lyase_8"/>
</dbReference>
<protein>
    <submittedName>
        <fullName evidence="9">Polysaccharide lyase 8 family protein</fullName>
    </submittedName>
</protein>
<feature type="compositionally biased region" description="Basic residues" evidence="4">
    <location>
        <begin position="556"/>
        <end position="565"/>
    </location>
</feature>
<dbReference type="SUPFAM" id="SSF74650">
    <property type="entry name" value="Galactose mutarotase-like"/>
    <property type="match status" value="1"/>
</dbReference>
<dbReference type="CDD" id="cd01083">
    <property type="entry name" value="GAG_Lyase"/>
    <property type="match status" value="1"/>
</dbReference>
<keyword evidence="10" id="KW-1185">Reference proteome</keyword>
<evidence type="ECO:0000313" key="9">
    <source>
        <dbReference type="EMBL" id="MEJ8671276.1"/>
    </source>
</evidence>
<dbReference type="Gene3D" id="1.50.10.100">
    <property type="entry name" value="Chondroitin AC/alginate lyase"/>
    <property type="match status" value="1"/>
</dbReference>
<feature type="domain" description="Polysaccharide lyase family 8 C-terminal" evidence="7">
    <location>
        <begin position="666"/>
        <end position="728"/>
    </location>
</feature>
<name>A0ABU8USD2_9ACTN</name>
<dbReference type="PANTHER" id="PTHR38481">
    <property type="entry name" value="HYALURONATE LYASE"/>
    <property type="match status" value="1"/>
</dbReference>
<dbReference type="InterPro" id="IPR014718">
    <property type="entry name" value="GH-type_carb-bd"/>
</dbReference>
<dbReference type="PROSITE" id="PS51318">
    <property type="entry name" value="TAT"/>
    <property type="match status" value="1"/>
</dbReference>
<dbReference type="InterPro" id="IPR011013">
    <property type="entry name" value="Gal_mutarotase_sf_dom"/>
</dbReference>
<organism evidence="9 10">
    <name type="scientific">Streptomyces machairae</name>
    <dbReference type="NCBI Taxonomy" id="3134109"/>
    <lineage>
        <taxon>Bacteria</taxon>
        <taxon>Bacillati</taxon>
        <taxon>Actinomycetota</taxon>
        <taxon>Actinomycetes</taxon>
        <taxon>Kitasatosporales</taxon>
        <taxon>Streptomycetaceae</taxon>
        <taxon>Streptomyces</taxon>
    </lineage>
</organism>
<dbReference type="SUPFAM" id="SSF49863">
    <property type="entry name" value="Hyaluronate lyase-like, C-terminal domain"/>
    <property type="match status" value="1"/>
</dbReference>
<evidence type="ECO:0000259" key="8">
    <source>
        <dbReference type="Pfam" id="PF08124"/>
    </source>
</evidence>
<reference evidence="9 10" key="1">
    <citation type="submission" date="2024-03" db="EMBL/GenBank/DDBJ databases">
        <title>Novel Streptomyces species of biotechnological and ecological value are a feature of Machair soil.</title>
        <authorList>
            <person name="Prole J.R."/>
            <person name="Goodfellow M."/>
            <person name="Allenby N."/>
            <person name="Ward A.C."/>
        </authorList>
    </citation>
    <scope>NUCLEOTIDE SEQUENCE [LARGE SCALE GENOMIC DNA]</scope>
    <source>
        <strain evidence="9 10">MS1.AVA.1</strain>
    </source>
</reference>
<evidence type="ECO:0000256" key="5">
    <source>
        <dbReference type="SAM" id="SignalP"/>
    </source>
</evidence>
<proteinExistence type="inferred from homology"/>
<evidence type="ECO:0000256" key="3">
    <source>
        <dbReference type="ARBA" id="ARBA00023239"/>
    </source>
</evidence>
<dbReference type="Gene3D" id="2.70.98.10">
    <property type="match status" value="1"/>
</dbReference>
<dbReference type="InterPro" id="IPR011071">
    <property type="entry name" value="Lyase_8-like_C"/>
</dbReference>
<dbReference type="SUPFAM" id="SSF48230">
    <property type="entry name" value="Chondroitin AC/alginate lyase"/>
    <property type="match status" value="1"/>
</dbReference>